<protein>
    <submittedName>
        <fullName evidence="1">Methyltransferase domain-containing protein</fullName>
    </submittedName>
</protein>
<accession>A0ABV4C544</accession>
<name>A0ABV4C544_9MYCO</name>
<evidence type="ECO:0000313" key="2">
    <source>
        <dbReference type="Proteomes" id="UP001564760"/>
    </source>
</evidence>
<dbReference type="GO" id="GO:0008168">
    <property type="term" value="F:methyltransferase activity"/>
    <property type="evidence" value="ECO:0007669"/>
    <property type="project" value="UniProtKB-KW"/>
</dbReference>
<keyword evidence="1" id="KW-0808">Transferase</keyword>
<keyword evidence="1" id="KW-0489">Methyltransferase</keyword>
<gene>
    <name evidence="1" type="ORF">AB8998_23150</name>
</gene>
<keyword evidence="2" id="KW-1185">Reference proteome</keyword>
<dbReference type="InterPro" id="IPR029063">
    <property type="entry name" value="SAM-dependent_MTases_sf"/>
</dbReference>
<sequence>MTASFDRAAILTKNLKLEKQGLEIGPLDNPIVPKKGTRVLYADHLPTDKLRDKYRGDQFVRNDNIQGVDIVFGPSGVKDAVGSRRFSYVLASHVIEHIPNPLGWFNEIYGFMEPGGILSLAIPDKRYCFDRLRGLTTATDWIGAWLQEATMPTPVQILDALSNEVSHNGNGIWQDNVDPHDLTRVCDPREALRVAVEVLESGEYRDVHCWVFTPRSFCNLLRRLSVFGLLNFYVANFHDSVGHEFFIQLQKPEKFQWSEQIASIPLFREGRYKALPEDFDPKYYLSHYPDVMQARVDPADHYVEYGRFEGRAVCDATGPRTGAPNAQVPAAQ</sequence>
<reference evidence="1 2" key="1">
    <citation type="submission" date="2024-08" db="EMBL/GenBank/DDBJ databases">
        <title>Mycobacterium servetensis sp. nov., a novel rapid-growing mycobacterial species recovered from a human patient in Zaragoza, Spain.</title>
        <authorList>
            <person name="Tristancho-Baro A.I."/>
            <person name="Buenestado-Serrano S."/>
            <person name="Garcia De Viedma D."/>
            <person name="Milagro-Beamonte A."/>
            <person name="Burillo N."/>
            <person name="Sanz S."/>
            <person name="Lopez-Calleja A.I."/>
            <person name="Penas-Utrilla D."/>
            <person name="Guardingo M."/>
            <person name="Garcia M.J."/>
            <person name="Vinuelas-Bayon J."/>
        </authorList>
    </citation>
    <scope>NUCLEOTIDE SEQUENCE [LARGE SCALE GENOMIC DNA]</scope>
    <source>
        <strain evidence="2">HUMS_12744610</strain>
    </source>
</reference>
<dbReference type="Gene3D" id="3.40.50.150">
    <property type="entry name" value="Vaccinia Virus protein VP39"/>
    <property type="match status" value="1"/>
</dbReference>
<dbReference type="GO" id="GO:0032259">
    <property type="term" value="P:methylation"/>
    <property type="evidence" value="ECO:0007669"/>
    <property type="project" value="UniProtKB-KW"/>
</dbReference>
<dbReference type="RefSeq" id="WP_369739960.1">
    <property type="nucleotide sequence ID" value="NZ_JBGEDP010000001.1"/>
</dbReference>
<organism evidence="1 2">
    <name type="scientific">Mycobacterium servetii</name>
    <dbReference type="NCBI Taxonomy" id="3237418"/>
    <lineage>
        <taxon>Bacteria</taxon>
        <taxon>Bacillati</taxon>
        <taxon>Actinomycetota</taxon>
        <taxon>Actinomycetes</taxon>
        <taxon>Mycobacteriales</taxon>
        <taxon>Mycobacteriaceae</taxon>
        <taxon>Mycobacterium</taxon>
    </lineage>
</organism>
<dbReference type="Proteomes" id="UP001564760">
    <property type="component" value="Unassembled WGS sequence"/>
</dbReference>
<evidence type="ECO:0000313" key="1">
    <source>
        <dbReference type="EMBL" id="MEY8017664.1"/>
    </source>
</evidence>
<dbReference type="Pfam" id="PF13489">
    <property type="entry name" value="Methyltransf_23"/>
    <property type="match status" value="1"/>
</dbReference>
<proteinExistence type="predicted"/>
<dbReference type="SUPFAM" id="SSF53335">
    <property type="entry name" value="S-adenosyl-L-methionine-dependent methyltransferases"/>
    <property type="match status" value="1"/>
</dbReference>
<dbReference type="EMBL" id="JBGEDP010000001">
    <property type="protein sequence ID" value="MEY8017664.1"/>
    <property type="molecule type" value="Genomic_DNA"/>
</dbReference>
<comment type="caution">
    <text evidence="1">The sequence shown here is derived from an EMBL/GenBank/DDBJ whole genome shotgun (WGS) entry which is preliminary data.</text>
</comment>